<evidence type="ECO:0000256" key="1">
    <source>
        <dbReference type="SAM" id="MobiDB-lite"/>
    </source>
</evidence>
<dbReference type="GeneID" id="54353415"/>
<feature type="region of interest" description="Disordered" evidence="1">
    <location>
        <begin position="225"/>
        <end position="247"/>
    </location>
</feature>
<dbReference type="RefSeq" id="XP_033449794.1">
    <property type="nucleotide sequence ID" value="XM_033595748.1"/>
</dbReference>
<feature type="region of interest" description="Disordered" evidence="1">
    <location>
        <begin position="265"/>
        <end position="348"/>
    </location>
</feature>
<dbReference type="AlphaFoldDB" id="A0A6A5RT96"/>
<feature type="region of interest" description="Disordered" evidence="1">
    <location>
        <begin position="1"/>
        <end position="23"/>
    </location>
</feature>
<evidence type="ECO:0000313" key="3">
    <source>
        <dbReference type="Proteomes" id="UP000800082"/>
    </source>
</evidence>
<proteinExistence type="predicted"/>
<reference evidence="2" key="1">
    <citation type="journal article" date="2020" name="Stud. Mycol.">
        <title>101 Dothideomycetes genomes: a test case for predicting lifestyles and emergence of pathogens.</title>
        <authorList>
            <person name="Haridas S."/>
            <person name="Albert R."/>
            <person name="Binder M."/>
            <person name="Bloem J."/>
            <person name="Labutti K."/>
            <person name="Salamov A."/>
            <person name="Andreopoulos B."/>
            <person name="Baker S."/>
            <person name="Barry K."/>
            <person name="Bills G."/>
            <person name="Bluhm B."/>
            <person name="Cannon C."/>
            <person name="Castanera R."/>
            <person name="Culley D."/>
            <person name="Daum C."/>
            <person name="Ezra D."/>
            <person name="Gonzalez J."/>
            <person name="Henrissat B."/>
            <person name="Kuo A."/>
            <person name="Liang C."/>
            <person name="Lipzen A."/>
            <person name="Lutzoni F."/>
            <person name="Magnuson J."/>
            <person name="Mondo S."/>
            <person name="Nolan M."/>
            <person name="Ohm R."/>
            <person name="Pangilinan J."/>
            <person name="Park H.-J."/>
            <person name="Ramirez L."/>
            <person name="Alfaro M."/>
            <person name="Sun H."/>
            <person name="Tritt A."/>
            <person name="Yoshinaga Y."/>
            <person name="Zwiers L.-H."/>
            <person name="Turgeon B."/>
            <person name="Goodwin S."/>
            <person name="Spatafora J."/>
            <person name="Crous P."/>
            <person name="Grigoriev I."/>
        </authorList>
    </citation>
    <scope>NUCLEOTIDE SEQUENCE</scope>
    <source>
        <strain evidence="2">CBS 183.55</strain>
    </source>
</reference>
<dbReference type="OrthoDB" id="5344482at2759"/>
<feature type="compositionally biased region" description="Low complexity" evidence="1">
    <location>
        <begin position="189"/>
        <end position="202"/>
    </location>
</feature>
<protein>
    <submittedName>
        <fullName evidence="2">Uncharacterized protein</fullName>
    </submittedName>
</protein>
<dbReference type="EMBL" id="ML978965">
    <property type="protein sequence ID" value="KAF1929546.1"/>
    <property type="molecule type" value="Genomic_DNA"/>
</dbReference>
<sequence>MASPAAQRSPPADTAHSDAVQSPRISAANALARYEYDPTPGGTKMLMVEWTDDDATRGVRGEWRVSWPGCERVLPAADQQHDVHRMYFLLAAGSAVPTRVTLTHRPQDGDRAPVVWHTNPLPALFPPELGASAGKKGVLHTLWAKKRLQVLQREISAESADNAEGVGLLMAVQEREWIEQTFGVSIAPAPASAPASANGPASPRHPAGRGRLLDRLAGLKLSTATGATTSAGDGDGPSTNPLSPDGSDIAISSFSSFALLKGETPSSLAAKPPQLAQPQPQTTQTTQTAQTAQTAQPAQTTQTTQPAQPTQPTQPPGKAAEEDHDDDGLFASPIDPRSPEMGRSPFSF</sequence>
<evidence type="ECO:0000313" key="2">
    <source>
        <dbReference type="EMBL" id="KAF1929546.1"/>
    </source>
</evidence>
<name>A0A6A5RT96_9PLEO</name>
<dbReference type="Proteomes" id="UP000800082">
    <property type="component" value="Unassembled WGS sequence"/>
</dbReference>
<keyword evidence="3" id="KW-1185">Reference proteome</keyword>
<feature type="compositionally biased region" description="Low complexity" evidence="1">
    <location>
        <begin position="272"/>
        <end position="311"/>
    </location>
</feature>
<feature type="region of interest" description="Disordered" evidence="1">
    <location>
        <begin position="189"/>
        <end position="209"/>
    </location>
</feature>
<gene>
    <name evidence="2" type="ORF">M421DRAFT_60127</name>
</gene>
<accession>A0A6A5RT96</accession>
<organism evidence="2 3">
    <name type="scientific">Didymella exigua CBS 183.55</name>
    <dbReference type="NCBI Taxonomy" id="1150837"/>
    <lineage>
        <taxon>Eukaryota</taxon>
        <taxon>Fungi</taxon>
        <taxon>Dikarya</taxon>
        <taxon>Ascomycota</taxon>
        <taxon>Pezizomycotina</taxon>
        <taxon>Dothideomycetes</taxon>
        <taxon>Pleosporomycetidae</taxon>
        <taxon>Pleosporales</taxon>
        <taxon>Pleosporineae</taxon>
        <taxon>Didymellaceae</taxon>
        <taxon>Didymella</taxon>
    </lineage>
</organism>